<comment type="pathway">
    <text evidence="13">Membrane lipid metabolism; glycerophospholipid metabolism.</text>
</comment>
<dbReference type="GO" id="GO:0005829">
    <property type="term" value="C:cytosol"/>
    <property type="evidence" value="ECO:0007669"/>
    <property type="project" value="TreeGrafter"/>
</dbReference>
<feature type="domain" description="Glycerol-3-phosphate dehydrogenase NAD-dependent N-terminal" evidence="18">
    <location>
        <begin position="4"/>
        <end position="159"/>
    </location>
</feature>
<keyword evidence="6 13" id="KW-0443">Lipid metabolism</keyword>
<dbReference type="GO" id="GO:0046167">
    <property type="term" value="P:glycerol-3-phosphate biosynthetic process"/>
    <property type="evidence" value="ECO:0007669"/>
    <property type="project" value="UniProtKB-UniRule"/>
</dbReference>
<feature type="binding site" evidence="13">
    <location>
        <position position="244"/>
    </location>
    <ligand>
        <name>sn-glycerol 3-phosphate</name>
        <dbReference type="ChEBI" id="CHEBI:57597"/>
    </ligand>
</feature>
<dbReference type="InterPro" id="IPR006168">
    <property type="entry name" value="G3P_DH_NAD-dep"/>
</dbReference>
<evidence type="ECO:0000256" key="4">
    <source>
        <dbReference type="ARBA" id="ARBA00023002"/>
    </source>
</evidence>
<dbReference type="GO" id="GO:0046168">
    <property type="term" value="P:glycerol-3-phosphate catabolic process"/>
    <property type="evidence" value="ECO:0007669"/>
    <property type="project" value="InterPro"/>
</dbReference>
<evidence type="ECO:0000256" key="17">
    <source>
        <dbReference type="RuleBase" id="RU000437"/>
    </source>
</evidence>
<feature type="binding site" evidence="13">
    <location>
        <position position="255"/>
    </location>
    <ligand>
        <name>NADPH</name>
        <dbReference type="ChEBI" id="CHEBI:57783"/>
    </ligand>
</feature>
<feature type="binding site" evidence="13">
    <location>
        <position position="48"/>
    </location>
    <ligand>
        <name>NADPH</name>
        <dbReference type="ChEBI" id="CHEBI:57783"/>
    </ligand>
</feature>
<sequence>MRAAIIGAGGFGTSLAVVLGGKGIDVRLWVREPELCRAIGELRENRRYLPGIEIPSSVTPVDDLRRALEGAEMVVAATPSQVARSVFQEAAPLIPTGVPIVTVSKGIEEGTRLLPTEVLESVLPPPFHPYLAVLSGPSFAREVAAGSPTLVTVAAHWQRNAVVVQEAFTAPTFRCYTSTDVVGVQLGGALKNVIAIGSGIVDGLGFGNNARAALITRGLAEMARVAVARGANPITLSGLSGLGDLVLTCTGELSRNRRVGVELGRGRSLQEILGELGQVAEGVNTVRSARELAHGLGVEVPITDQVYAIIHEGKDPKRAAAELMARALKPEFRY</sequence>
<evidence type="ECO:0000313" key="21">
    <source>
        <dbReference type="Proteomes" id="UP000055590"/>
    </source>
</evidence>
<dbReference type="Gene3D" id="3.40.50.720">
    <property type="entry name" value="NAD(P)-binding Rossmann-like Domain"/>
    <property type="match status" value="1"/>
</dbReference>
<dbReference type="InterPro" id="IPR013328">
    <property type="entry name" value="6PGD_dom2"/>
</dbReference>
<protein>
    <recommendedName>
        <fullName evidence="11 13">Glycerol-3-phosphate dehydrogenase [NAD(P)+]</fullName>
        <ecNumber evidence="10 13">1.1.1.94</ecNumber>
    </recommendedName>
    <alternativeName>
        <fullName evidence="13">NAD(P)(+)-dependent glycerol-3-phosphate dehydrogenase</fullName>
    </alternativeName>
    <alternativeName>
        <fullName evidence="12 13">NAD(P)H-dependent dihydroxyacetone-phosphate reductase</fullName>
    </alternativeName>
</protein>
<evidence type="ECO:0000256" key="8">
    <source>
        <dbReference type="ARBA" id="ARBA00023264"/>
    </source>
</evidence>
<dbReference type="PANTHER" id="PTHR11728:SF1">
    <property type="entry name" value="GLYCEROL-3-PHOSPHATE DEHYDROGENASE [NAD(+)] 2, CHLOROPLASTIC"/>
    <property type="match status" value="1"/>
</dbReference>
<feature type="binding site" evidence="13">
    <location>
        <position position="191"/>
    </location>
    <ligand>
        <name>sn-glycerol 3-phosphate</name>
        <dbReference type="ChEBI" id="CHEBI:57597"/>
    </ligand>
</feature>
<proteinExistence type="inferred from homology"/>
<feature type="binding site" evidence="15">
    <location>
        <position position="105"/>
    </location>
    <ligand>
        <name>substrate</name>
    </ligand>
</feature>
<evidence type="ECO:0000313" key="20">
    <source>
        <dbReference type="EMBL" id="AKU92281.1"/>
    </source>
</evidence>
<dbReference type="UniPathway" id="UPA00940"/>
<feature type="binding site" evidence="13">
    <location>
        <position position="31"/>
    </location>
    <ligand>
        <name>NADPH</name>
        <dbReference type="ChEBI" id="CHEBI:57783"/>
    </ligand>
</feature>
<feature type="binding site" evidence="13">
    <location>
        <position position="256"/>
    </location>
    <ligand>
        <name>sn-glycerol 3-phosphate</name>
        <dbReference type="ChEBI" id="CHEBI:57597"/>
    </ligand>
</feature>
<dbReference type="STRING" id="1391653.AKJ08_2668"/>
<feature type="active site" description="Proton acceptor" evidence="13 14">
    <location>
        <position position="191"/>
    </location>
</feature>
<evidence type="ECO:0000256" key="10">
    <source>
        <dbReference type="ARBA" id="ARBA00066687"/>
    </source>
</evidence>
<dbReference type="PATRIC" id="fig|1391653.3.peg.2771"/>
<dbReference type="PRINTS" id="PR00077">
    <property type="entry name" value="GPDHDRGNASE"/>
</dbReference>
<dbReference type="GO" id="GO:0005975">
    <property type="term" value="P:carbohydrate metabolic process"/>
    <property type="evidence" value="ECO:0007669"/>
    <property type="project" value="InterPro"/>
</dbReference>
<feature type="binding site" evidence="13">
    <location>
        <position position="105"/>
    </location>
    <ligand>
        <name>NADPH</name>
        <dbReference type="ChEBI" id="CHEBI:57783"/>
    </ligand>
</feature>
<keyword evidence="2 13" id="KW-0444">Lipid biosynthesis</keyword>
<dbReference type="FunFam" id="3.40.50.720:FF:000019">
    <property type="entry name" value="Glycerol-3-phosphate dehydrogenase [NAD(P)+]"/>
    <property type="match status" value="1"/>
</dbReference>
<evidence type="ECO:0000256" key="13">
    <source>
        <dbReference type="HAMAP-Rule" id="MF_00394"/>
    </source>
</evidence>
<evidence type="ECO:0000256" key="14">
    <source>
        <dbReference type="PIRSR" id="PIRSR000114-1"/>
    </source>
</evidence>
<dbReference type="FunFam" id="1.10.1040.10:FF:000001">
    <property type="entry name" value="Glycerol-3-phosphate dehydrogenase [NAD(P)+]"/>
    <property type="match status" value="1"/>
</dbReference>
<evidence type="ECO:0000256" key="15">
    <source>
        <dbReference type="PIRSR" id="PIRSR000114-2"/>
    </source>
</evidence>
<keyword evidence="8 13" id="KW-1208">Phospholipid metabolism</keyword>
<gene>
    <name evidence="13" type="primary">gpsA</name>
    <name evidence="20" type="ORF">AKJ08_2668</name>
</gene>
<dbReference type="PIRSF" id="PIRSF000114">
    <property type="entry name" value="Glycerol-3-P_dh"/>
    <property type="match status" value="1"/>
</dbReference>
<dbReference type="InterPro" id="IPR008927">
    <property type="entry name" value="6-PGluconate_DH-like_C_sf"/>
</dbReference>
<feature type="binding site" evidence="13">
    <location>
        <position position="281"/>
    </location>
    <ligand>
        <name>NADPH</name>
        <dbReference type="ChEBI" id="CHEBI:57783"/>
    </ligand>
</feature>
<keyword evidence="13" id="KW-0547">Nucleotide-binding</keyword>
<name>A0A0K1PFU2_9BACT</name>
<dbReference type="Proteomes" id="UP000055590">
    <property type="component" value="Chromosome"/>
</dbReference>
<dbReference type="InterPro" id="IPR011128">
    <property type="entry name" value="G3P_DH_NAD-dep_N"/>
</dbReference>
<dbReference type="SUPFAM" id="SSF51735">
    <property type="entry name" value="NAD(P)-binding Rossmann-fold domains"/>
    <property type="match status" value="1"/>
</dbReference>
<dbReference type="InterPro" id="IPR006109">
    <property type="entry name" value="G3P_DH_NAD-dep_C"/>
</dbReference>
<dbReference type="InterPro" id="IPR036291">
    <property type="entry name" value="NAD(P)-bd_dom_sf"/>
</dbReference>
<feature type="binding site" evidence="13">
    <location>
        <position position="255"/>
    </location>
    <ligand>
        <name>sn-glycerol 3-phosphate</name>
        <dbReference type="ChEBI" id="CHEBI:57597"/>
    </ligand>
</feature>
<keyword evidence="5 13" id="KW-0520">NAD</keyword>
<dbReference type="GO" id="GO:0141153">
    <property type="term" value="F:glycerol-3-phosphate dehydrogenase (NADP+) activity"/>
    <property type="evidence" value="ECO:0007669"/>
    <property type="project" value="RHEA"/>
</dbReference>
<dbReference type="Pfam" id="PF01210">
    <property type="entry name" value="NAD_Gly3P_dh_N"/>
    <property type="match status" value="1"/>
</dbReference>
<keyword evidence="13" id="KW-0963">Cytoplasm</keyword>
<feature type="binding site" evidence="13">
    <location>
        <position position="254"/>
    </location>
    <ligand>
        <name>sn-glycerol 3-phosphate</name>
        <dbReference type="ChEBI" id="CHEBI:57597"/>
    </ligand>
</feature>
<dbReference type="PROSITE" id="PS00957">
    <property type="entry name" value="NAD_G3PDH"/>
    <property type="match status" value="1"/>
</dbReference>
<dbReference type="EMBL" id="CP012332">
    <property type="protein sequence ID" value="AKU92281.1"/>
    <property type="molecule type" value="Genomic_DNA"/>
</dbReference>
<dbReference type="GO" id="GO:0006650">
    <property type="term" value="P:glycerophospholipid metabolic process"/>
    <property type="evidence" value="ECO:0007669"/>
    <property type="project" value="UniProtKB-UniRule"/>
</dbReference>
<evidence type="ECO:0000256" key="1">
    <source>
        <dbReference type="ARBA" id="ARBA00011009"/>
    </source>
</evidence>
<comment type="catalytic activity">
    <reaction evidence="13">
        <text>sn-glycerol 3-phosphate + NAD(+) = dihydroxyacetone phosphate + NADH + H(+)</text>
        <dbReference type="Rhea" id="RHEA:11092"/>
        <dbReference type="ChEBI" id="CHEBI:15378"/>
        <dbReference type="ChEBI" id="CHEBI:57540"/>
        <dbReference type="ChEBI" id="CHEBI:57597"/>
        <dbReference type="ChEBI" id="CHEBI:57642"/>
        <dbReference type="ChEBI" id="CHEBI:57945"/>
        <dbReference type="EC" id="1.1.1.94"/>
    </reaction>
</comment>
<evidence type="ECO:0000259" key="18">
    <source>
        <dbReference type="Pfam" id="PF01210"/>
    </source>
</evidence>
<evidence type="ECO:0000256" key="5">
    <source>
        <dbReference type="ARBA" id="ARBA00023027"/>
    </source>
</evidence>
<dbReference type="KEGG" id="vin:AKJ08_2668"/>
<accession>A0A0K1PFU2</accession>
<dbReference type="GO" id="GO:0051287">
    <property type="term" value="F:NAD binding"/>
    <property type="evidence" value="ECO:0007669"/>
    <property type="project" value="InterPro"/>
</dbReference>
<evidence type="ECO:0000256" key="3">
    <source>
        <dbReference type="ARBA" id="ARBA00022857"/>
    </source>
</evidence>
<feature type="binding site" evidence="13">
    <location>
        <position position="136"/>
    </location>
    <ligand>
        <name>sn-glycerol 3-phosphate</name>
        <dbReference type="ChEBI" id="CHEBI:57597"/>
    </ligand>
</feature>
<evidence type="ECO:0000256" key="7">
    <source>
        <dbReference type="ARBA" id="ARBA00023209"/>
    </source>
</evidence>
<evidence type="ECO:0000256" key="9">
    <source>
        <dbReference type="ARBA" id="ARBA00052716"/>
    </source>
</evidence>
<dbReference type="GO" id="GO:0141152">
    <property type="term" value="F:glycerol-3-phosphate dehydrogenase (NAD+) activity"/>
    <property type="evidence" value="ECO:0007669"/>
    <property type="project" value="RHEA"/>
</dbReference>
<dbReference type="PANTHER" id="PTHR11728">
    <property type="entry name" value="GLYCEROL-3-PHOSPHATE DEHYDROGENASE"/>
    <property type="match status" value="1"/>
</dbReference>
<evidence type="ECO:0000256" key="16">
    <source>
        <dbReference type="PIRSR" id="PIRSR000114-3"/>
    </source>
</evidence>
<dbReference type="Pfam" id="PF07479">
    <property type="entry name" value="NAD_Gly3P_dh_C"/>
    <property type="match status" value="1"/>
</dbReference>
<keyword evidence="7 13" id="KW-0594">Phospholipid biosynthesis</keyword>
<evidence type="ECO:0000256" key="11">
    <source>
        <dbReference type="ARBA" id="ARBA00069372"/>
    </source>
</evidence>
<dbReference type="AlphaFoldDB" id="A0A0K1PFU2"/>
<dbReference type="GO" id="GO:0008654">
    <property type="term" value="P:phospholipid biosynthetic process"/>
    <property type="evidence" value="ECO:0007669"/>
    <property type="project" value="UniProtKB-KW"/>
</dbReference>
<keyword evidence="3 13" id="KW-0521">NADP</keyword>
<feature type="binding site" evidence="16">
    <location>
        <position position="140"/>
    </location>
    <ligand>
        <name>NAD(+)</name>
        <dbReference type="ChEBI" id="CHEBI:57540"/>
    </ligand>
</feature>
<comment type="function">
    <text evidence="13">Catalyzes the reduction of the glycolytic intermediate dihydroxyacetone phosphate (DHAP) to sn-glycerol 3-phosphate (G3P), the key precursor for phospholipid synthesis.</text>
</comment>
<dbReference type="NCBIfam" id="NF000942">
    <property type="entry name" value="PRK00094.1-4"/>
    <property type="match status" value="1"/>
</dbReference>
<feature type="binding site" evidence="13">
    <location>
        <position position="138"/>
    </location>
    <ligand>
        <name>sn-glycerol 3-phosphate</name>
        <dbReference type="ChEBI" id="CHEBI:57597"/>
    </ligand>
</feature>
<evidence type="ECO:0000256" key="12">
    <source>
        <dbReference type="ARBA" id="ARBA00080511"/>
    </source>
</evidence>
<comment type="subcellular location">
    <subcellularLocation>
        <location evidence="13">Cytoplasm</location>
    </subcellularLocation>
</comment>
<reference evidence="20 21" key="1">
    <citation type="submission" date="2015-08" db="EMBL/GenBank/DDBJ databases">
        <authorList>
            <person name="Babu N.S."/>
            <person name="Beckwith C.J."/>
            <person name="Beseler K.G."/>
            <person name="Brison A."/>
            <person name="Carone J.V."/>
            <person name="Caskin T.P."/>
            <person name="Diamond M."/>
            <person name="Durham M.E."/>
            <person name="Foxe J.M."/>
            <person name="Go M."/>
            <person name="Henderson B.A."/>
            <person name="Jones I.B."/>
            <person name="McGettigan J.A."/>
            <person name="Micheletti S.J."/>
            <person name="Nasrallah M.E."/>
            <person name="Ortiz D."/>
            <person name="Piller C.R."/>
            <person name="Privatt S.R."/>
            <person name="Schneider S.L."/>
            <person name="Sharp S."/>
            <person name="Smith T.C."/>
            <person name="Stanton J.D."/>
            <person name="Ullery H.E."/>
            <person name="Wilson R.J."/>
            <person name="Serrano M.G."/>
            <person name="Buck G."/>
            <person name="Lee V."/>
            <person name="Wang Y."/>
            <person name="Carvalho R."/>
            <person name="Voegtly L."/>
            <person name="Shi R."/>
            <person name="Duckworth R."/>
            <person name="Johnson A."/>
            <person name="Loviza R."/>
            <person name="Walstead R."/>
            <person name="Shah Z."/>
            <person name="Kiflezghi M."/>
            <person name="Wade K."/>
            <person name="Ball S.L."/>
            <person name="Bradley K.W."/>
            <person name="Asai D.J."/>
            <person name="Bowman C.A."/>
            <person name="Russell D.A."/>
            <person name="Pope W.H."/>
            <person name="Jacobs-Sera D."/>
            <person name="Hendrix R.W."/>
            <person name="Hatfull G.F."/>
        </authorList>
    </citation>
    <scope>NUCLEOTIDE SEQUENCE [LARGE SCALE GENOMIC DNA]</scope>
    <source>
        <strain evidence="20 21">DSM 27710</strain>
    </source>
</reference>
<evidence type="ECO:0000259" key="19">
    <source>
        <dbReference type="Pfam" id="PF07479"/>
    </source>
</evidence>
<comment type="similarity">
    <text evidence="1 13 17">Belongs to the NAD-dependent glycerol-3-phosphate dehydrogenase family.</text>
</comment>
<comment type="catalytic activity">
    <reaction evidence="9">
        <text>sn-glycerol 3-phosphate + NADP(+) = dihydroxyacetone phosphate + NADPH + H(+)</text>
        <dbReference type="Rhea" id="RHEA:11096"/>
        <dbReference type="ChEBI" id="CHEBI:15378"/>
        <dbReference type="ChEBI" id="CHEBI:57597"/>
        <dbReference type="ChEBI" id="CHEBI:57642"/>
        <dbReference type="ChEBI" id="CHEBI:57783"/>
        <dbReference type="ChEBI" id="CHEBI:58349"/>
        <dbReference type="EC" id="1.1.1.94"/>
    </reaction>
    <physiologicalReaction direction="right-to-left" evidence="9">
        <dbReference type="Rhea" id="RHEA:11098"/>
    </physiologicalReaction>
</comment>
<dbReference type="Gene3D" id="1.10.1040.10">
    <property type="entry name" value="N-(1-d-carboxylethyl)-l-norvaline Dehydrogenase, domain 2"/>
    <property type="match status" value="1"/>
</dbReference>
<feature type="binding site" evidence="13">
    <location>
        <position position="105"/>
    </location>
    <ligand>
        <name>sn-glycerol 3-phosphate</name>
        <dbReference type="ChEBI" id="CHEBI:57597"/>
    </ligand>
</feature>
<evidence type="ECO:0000256" key="6">
    <source>
        <dbReference type="ARBA" id="ARBA00023098"/>
    </source>
</evidence>
<feature type="domain" description="Glycerol-3-phosphate dehydrogenase NAD-dependent C-terminal" evidence="19">
    <location>
        <begin position="180"/>
        <end position="319"/>
    </location>
</feature>
<feature type="binding site" evidence="16">
    <location>
        <begin position="7"/>
        <end position="12"/>
    </location>
    <ligand>
        <name>NAD(+)</name>
        <dbReference type="ChEBI" id="CHEBI:57540"/>
    </ligand>
</feature>
<dbReference type="SUPFAM" id="SSF48179">
    <property type="entry name" value="6-phosphogluconate dehydrogenase C-terminal domain-like"/>
    <property type="match status" value="1"/>
</dbReference>
<dbReference type="NCBIfam" id="NF000940">
    <property type="entry name" value="PRK00094.1-2"/>
    <property type="match status" value="1"/>
</dbReference>
<feature type="binding site" evidence="13">
    <location>
        <position position="140"/>
    </location>
    <ligand>
        <name>NADPH</name>
        <dbReference type="ChEBI" id="CHEBI:57783"/>
    </ligand>
</feature>
<dbReference type="HAMAP" id="MF_00394">
    <property type="entry name" value="NAD_Glyc3P_dehydrog"/>
    <property type="match status" value="1"/>
</dbReference>
<feature type="binding site" evidence="15">
    <location>
        <begin position="255"/>
        <end position="256"/>
    </location>
    <ligand>
        <name>substrate</name>
    </ligand>
</feature>
<organism evidence="20 21">
    <name type="scientific">Vulgatibacter incomptus</name>
    <dbReference type="NCBI Taxonomy" id="1391653"/>
    <lineage>
        <taxon>Bacteria</taxon>
        <taxon>Pseudomonadati</taxon>
        <taxon>Myxococcota</taxon>
        <taxon>Myxococcia</taxon>
        <taxon>Myxococcales</taxon>
        <taxon>Cystobacterineae</taxon>
        <taxon>Vulgatibacteraceae</taxon>
        <taxon>Vulgatibacter</taxon>
    </lineage>
</organism>
<feature type="binding site" evidence="16">
    <location>
        <position position="255"/>
    </location>
    <ligand>
        <name>NAD(+)</name>
        <dbReference type="ChEBI" id="CHEBI:57540"/>
    </ligand>
</feature>
<dbReference type="EC" id="1.1.1.94" evidence="10 13"/>
<dbReference type="OrthoDB" id="9812273at2"/>
<feature type="binding site" evidence="13">
    <location>
        <position position="11"/>
    </location>
    <ligand>
        <name>NADPH</name>
        <dbReference type="ChEBI" id="CHEBI:57783"/>
    </ligand>
</feature>
<feature type="binding site" evidence="13">
    <location>
        <position position="279"/>
    </location>
    <ligand>
        <name>NADPH</name>
        <dbReference type="ChEBI" id="CHEBI:57783"/>
    </ligand>
</feature>
<dbReference type="RefSeq" id="WP_050726471.1">
    <property type="nucleotide sequence ID" value="NZ_CP012332.1"/>
</dbReference>
<comment type="caution">
    <text evidence="13">Lacks conserved residue(s) required for the propagation of feature annotation.</text>
</comment>
<evidence type="ECO:0000256" key="2">
    <source>
        <dbReference type="ARBA" id="ARBA00022516"/>
    </source>
</evidence>
<keyword evidence="4 13" id="KW-0560">Oxidoreductase</keyword>
<keyword evidence="21" id="KW-1185">Reference proteome</keyword>